<dbReference type="RefSeq" id="XP_040625791.1">
    <property type="nucleotide sequence ID" value="XM_040773506.1"/>
</dbReference>
<evidence type="ECO:0000313" key="2">
    <source>
        <dbReference type="EMBL" id="EJT98893.1"/>
    </source>
</evidence>
<keyword evidence="3" id="KW-1185">Reference proteome</keyword>
<dbReference type="Proteomes" id="UP000030653">
    <property type="component" value="Unassembled WGS sequence"/>
</dbReference>
<reference evidence="2 3" key="1">
    <citation type="journal article" date="2012" name="Science">
        <title>The Paleozoic origin of enzymatic lignin decomposition reconstructed from 31 fungal genomes.</title>
        <authorList>
            <person name="Floudas D."/>
            <person name="Binder M."/>
            <person name="Riley R."/>
            <person name="Barry K."/>
            <person name="Blanchette R.A."/>
            <person name="Henrissat B."/>
            <person name="Martinez A.T."/>
            <person name="Otillar R."/>
            <person name="Spatafora J.W."/>
            <person name="Yadav J.S."/>
            <person name="Aerts A."/>
            <person name="Benoit I."/>
            <person name="Boyd A."/>
            <person name="Carlson A."/>
            <person name="Copeland A."/>
            <person name="Coutinho P.M."/>
            <person name="de Vries R.P."/>
            <person name="Ferreira P."/>
            <person name="Findley K."/>
            <person name="Foster B."/>
            <person name="Gaskell J."/>
            <person name="Glotzer D."/>
            <person name="Gorecki P."/>
            <person name="Heitman J."/>
            <person name="Hesse C."/>
            <person name="Hori C."/>
            <person name="Igarashi K."/>
            <person name="Jurgens J.A."/>
            <person name="Kallen N."/>
            <person name="Kersten P."/>
            <person name="Kohler A."/>
            <person name="Kuees U."/>
            <person name="Kumar T.K.A."/>
            <person name="Kuo A."/>
            <person name="LaButti K."/>
            <person name="Larrondo L.F."/>
            <person name="Lindquist E."/>
            <person name="Ling A."/>
            <person name="Lombard V."/>
            <person name="Lucas S."/>
            <person name="Lundell T."/>
            <person name="Martin R."/>
            <person name="McLaughlin D.J."/>
            <person name="Morgenstern I."/>
            <person name="Morin E."/>
            <person name="Murat C."/>
            <person name="Nagy L.G."/>
            <person name="Nolan M."/>
            <person name="Ohm R.A."/>
            <person name="Patyshakuliyeva A."/>
            <person name="Rokas A."/>
            <person name="Ruiz-Duenas F.J."/>
            <person name="Sabat G."/>
            <person name="Salamov A."/>
            <person name="Samejima M."/>
            <person name="Schmutz J."/>
            <person name="Slot J.C."/>
            <person name="St John F."/>
            <person name="Stenlid J."/>
            <person name="Sun H."/>
            <person name="Sun S."/>
            <person name="Syed K."/>
            <person name="Tsang A."/>
            <person name="Wiebenga A."/>
            <person name="Young D."/>
            <person name="Pisabarro A."/>
            <person name="Eastwood D.C."/>
            <person name="Martin F."/>
            <person name="Cullen D."/>
            <person name="Grigoriev I.V."/>
            <person name="Hibbett D.S."/>
        </authorList>
    </citation>
    <scope>NUCLEOTIDE SEQUENCE [LARGE SCALE GENOMIC DNA]</scope>
    <source>
        <strain evidence="2 3">DJM-731 SS1</strain>
    </source>
</reference>
<dbReference type="EMBL" id="JH795871">
    <property type="protein sequence ID" value="EJT98893.1"/>
    <property type="molecule type" value="Genomic_DNA"/>
</dbReference>
<feature type="region of interest" description="Disordered" evidence="1">
    <location>
        <begin position="25"/>
        <end position="79"/>
    </location>
</feature>
<name>M5FSK8_DACPD</name>
<protein>
    <submittedName>
        <fullName evidence="2">Uncharacterized protein</fullName>
    </submittedName>
</protein>
<accession>M5FSK8</accession>
<dbReference type="GeneID" id="63688568"/>
<dbReference type="HOGENOM" id="CLU_2605974_0_0_1"/>
<dbReference type="AlphaFoldDB" id="M5FSK8"/>
<proteinExistence type="predicted"/>
<evidence type="ECO:0000313" key="3">
    <source>
        <dbReference type="Proteomes" id="UP000030653"/>
    </source>
</evidence>
<organism evidence="2 3">
    <name type="scientific">Dacryopinax primogenitus (strain DJM 731)</name>
    <name type="common">Brown rot fungus</name>
    <dbReference type="NCBI Taxonomy" id="1858805"/>
    <lineage>
        <taxon>Eukaryota</taxon>
        <taxon>Fungi</taxon>
        <taxon>Dikarya</taxon>
        <taxon>Basidiomycota</taxon>
        <taxon>Agaricomycotina</taxon>
        <taxon>Dacrymycetes</taxon>
        <taxon>Dacrymycetales</taxon>
        <taxon>Dacrymycetaceae</taxon>
        <taxon>Dacryopinax</taxon>
    </lineage>
</organism>
<gene>
    <name evidence="2" type="ORF">DACRYDRAFT_24020</name>
</gene>
<evidence type="ECO:0000256" key="1">
    <source>
        <dbReference type="SAM" id="MobiDB-lite"/>
    </source>
</evidence>
<feature type="compositionally biased region" description="Polar residues" evidence="1">
    <location>
        <begin position="44"/>
        <end position="62"/>
    </location>
</feature>
<sequence length="79" mass="8838">MRNRSPATIEYTKVDSLYRQHWQSTSVNADNSEHSVVHSSESSANGKQQTANRLSKPTVNETVKNRDIRALPSLPSITN</sequence>